<reference evidence="8" key="7">
    <citation type="submission" date="2023-10" db="EMBL/GenBank/DDBJ databases">
        <title>Genome of Potential pathogenic bacteria in Crohn's disease.</title>
        <authorList>
            <person name="Rodriguez-Palacios A."/>
        </authorList>
    </citation>
    <scope>NUCLEOTIDE SEQUENCE</scope>
    <source>
        <strain evidence="8">CavFT-hAR62</strain>
    </source>
</reference>
<evidence type="ECO:0000313" key="19">
    <source>
        <dbReference type="Proteomes" id="UP000500949"/>
    </source>
</evidence>
<evidence type="ECO:0000313" key="5">
    <source>
        <dbReference type="EMBL" id="KAA5395755.1"/>
    </source>
</evidence>
<dbReference type="EMBL" id="JAHOAX010000001">
    <property type="protein sequence ID" value="MBV3121972.1"/>
    <property type="molecule type" value="Genomic_DNA"/>
</dbReference>
<dbReference type="Pfam" id="PF02872">
    <property type="entry name" value="5_nucleotid_C"/>
    <property type="match status" value="1"/>
</dbReference>
<evidence type="ECO:0000313" key="3">
    <source>
        <dbReference type="EMBL" id="KAA5322280.1"/>
    </source>
</evidence>
<dbReference type="Gene3D" id="3.90.780.10">
    <property type="entry name" value="5'-Nucleotidase, C-terminal domain"/>
    <property type="match status" value="1"/>
</dbReference>
<dbReference type="KEGG" id="bdo:EL88_16825"/>
<evidence type="ECO:0000313" key="12">
    <source>
        <dbReference type="EMBL" id="WHX09520.1"/>
    </source>
</evidence>
<evidence type="ECO:0000313" key="10">
    <source>
        <dbReference type="EMBL" id="RGV73816.1"/>
    </source>
</evidence>
<dbReference type="Proteomes" id="UP000777173">
    <property type="component" value="Unassembled WGS sequence"/>
</dbReference>
<dbReference type="GO" id="GO:0009166">
    <property type="term" value="P:nucleotide catabolic process"/>
    <property type="evidence" value="ECO:0007669"/>
    <property type="project" value="InterPro"/>
</dbReference>
<reference evidence="12" key="6">
    <citation type="journal article" date="2023" name="Nat. Commun.">
        <title>Identification of a novel Human Milk Oligosaccharides utilization cluster in the infant gut commensal Bacteroides dorei.</title>
        <authorList>
            <person name="Kijner S."/>
            <person name="Ennis D."/>
            <person name="Shmorak S."/>
            <person name="Florentin A."/>
            <person name="Yassour M."/>
        </authorList>
    </citation>
    <scope>NUCLEOTIDE SEQUENCE</scope>
    <source>
        <strain evidence="12">2</strain>
    </source>
</reference>
<dbReference type="Proteomes" id="UP001181086">
    <property type="component" value="Unassembled WGS sequence"/>
</dbReference>
<dbReference type="EMBL" id="SLTU01000002">
    <property type="protein sequence ID" value="TDA73517.1"/>
    <property type="molecule type" value="Genomic_DNA"/>
</dbReference>
<dbReference type="PROSITE" id="PS51257">
    <property type="entry name" value="PROKAR_LIPOPROTEIN"/>
    <property type="match status" value="1"/>
</dbReference>
<name>A0A076IUI7_9BACT</name>
<dbReference type="Proteomes" id="UP000481700">
    <property type="component" value="Unassembled WGS sequence"/>
</dbReference>
<evidence type="ECO:0000313" key="8">
    <source>
        <dbReference type="EMBL" id="MDU0272212.1"/>
    </source>
</evidence>
<reference evidence="7" key="5">
    <citation type="submission" date="2021-06" db="EMBL/GenBank/DDBJ databases">
        <title>Collection of gut derived symbiotic bacterial strains cultured from healthy donors.</title>
        <authorList>
            <person name="Lin H."/>
            <person name="Littmann E."/>
            <person name="Pamer E.G."/>
        </authorList>
    </citation>
    <scope>NUCLEOTIDE SEQUENCE</scope>
    <source>
        <strain evidence="7">MSK.5.10</strain>
    </source>
</reference>
<keyword evidence="8" id="KW-0378">Hydrolase</keyword>
<dbReference type="Proteomes" id="UP000500949">
    <property type="component" value="Chromosome"/>
</dbReference>
<evidence type="ECO:0000313" key="18">
    <source>
        <dbReference type="Proteomes" id="UP000481700"/>
    </source>
</evidence>
<accession>A0A076IUI7</accession>
<dbReference type="SUPFAM" id="SSF55816">
    <property type="entry name" value="5'-nucleotidase (syn. UDP-sugar hydrolase), C-terminal domain"/>
    <property type="match status" value="1"/>
</dbReference>
<dbReference type="EMBL" id="QRZL01000017">
    <property type="protein sequence ID" value="RGV73816.1"/>
    <property type="molecule type" value="Genomic_DNA"/>
</dbReference>
<keyword evidence="1" id="KW-0732">Signal</keyword>
<dbReference type="Proteomes" id="UP001177934">
    <property type="component" value="Chromosome"/>
</dbReference>
<dbReference type="GeneID" id="93448384"/>
<feature type="signal peptide" evidence="1">
    <location>
        <begin position="1"/>
        <end position="31"/>
    </location>
</feature>
<dbReference type="EMBL" id="VVZB01000001">
    <property type="protein sequence ID" value="KAA5386322.1"/>
    <property type="molecule type" value="Genomic_DNA"/>
</dbReference>
<dbReference type="Proteomes" id="UP000294527">
    <property type="component" value="Unassembled WGS sequence"/>
</dbReference>
<dbReference type="PRINTS" id="PR01607">
    <property type="entry name" value="APYRASEFAMLY"/>
</dbReference>
<dbReference type="InterPro" id="IPR008334">
    <property type="entry name" value="5'-Nucleotdase_C"/>
</dbReference>
<dbReference type="RefSeq" id="WP_007839506.1">
    <property type="nucleotide sequence ID" value="NZ_BAABYF010000001.1"/>
</dbReference>
<proteinExistence type="predicted"/>
<sequence>MKPNRIMCMIPAGIAAGIFMFSSCHSGYSLASVEGNRIEVTAALDANPDSTAIAILTPYQKTVDSIMSPVIGQSARFMDRFRPESELSNLVADILRCSASAYIGRIADVGVTNMGGLRTALPEGDITYGNIYEITPFENTLCIVTMNGSLLRELFENIAAVHGEGLSGACLEISGDGKLLDATVAGKEIEDSKEYKVATLDYLAEGNDHMTAFAKVGDADKLLPEKATVRQLFLNYVNEQTKAGKKIDSKIEGRITVKE</sequence>
<feature type="domain" description="5'-Nucleotidase C-terminal" evidence="2">
    <location>
        <begin position="70"/>
        <end position="214"/>
    </location>
</feature>
<evidence type="ECO:0000313" key="15">
    <source>
        <dbReference type="Proteomes" id="UP000347681"/>
    </source>
</evidence>
<dbReference type="PANTHER" id="PTHR11575:SF24">
    <property type="entry name" value="5'-NUCLEOTIDASE"/>
    <property type="match status" value="1"/>
</dbReference>
<evidence type="ECO:0000259" key="2">
    <source>
        <dbReference type="Pfam" id="PF02872"/>
    </source>
</evidence>
<reference evidence="15 16" key="2">
    <citation type="journal article" date="2019" name="Nat. Med.">
        <title>A library of human gut bacterial isolates paired with longitudinal multiomics data enables mechanistic microbiome research.</title>
        <authorList>
            <person name="Poyet M."/>
            <person name="Groussin M."/>
            <person name="Gibbons S.M."/>
            <person name="Avila-Pacheco J."/>
            <person name="Jiang X."/>
            <person name="Kearney S.M."/>
            <person name="Perrotta A.R."/>
            <person name="Berdy B."/>
            <person name="Zhao S."/>
            <person name="Lieberman T.D."/>
            <person name="Swanson P.K."/>
            <person name="Smith M."/>
            <person name="Roesemann S."/>
            <person name="Alexander J.E."/>
            <person name="Rich S.A."/>
            <person name="Livny J."/>
            <person name="Vlamakis H."/>
            <person name="Clish C."/>
            <person name="Bullock K."/>
            <person name="Deik A."/>
            <person name="Scott J."/>
            <person name="Pierce K.A."/>
            <person name="Xavier R.J."/>
            <person name="Alm E.J."/>
        </authorList>
    </citation>
    <scope>NUCLEOTIDE SEQUENCE [LARGE SCALE GENOMIC DNA]</scope>
    <source>
        <strain evidence="5 17">BIOML-A1</strain>
        <strain evidence="3 18">BIOML-A25</strain>
        <strain evidence="6 16">BIOML-A4</strain>
        <strain evidence="4 15">BIOML-A5</strain>
    </source>
</reference>
<dbReference type="EC" id="3.1.3.5" evidence="8"/>
<dbReference type="Proteomes" id="UP000481616">
    <property type="component" value="Unassembled WGS sequence"/>
</dbReference>
<protein>
    <submittedName>
        <fullName evidence="3 7">5'-nucleotidase</fullName>
        <ecNumber evidence="8">3.1.3.5</ecNumber>
    </submittedName>
</protein>
<evidence type="ECO:0000256" key="1">
    <source>
        <dbReference type="SAM" id="SignalP"/>
    </source>
</evidence>
<dbReference type="EMBL" id="VVYY01000015">
    <property type="protein sequence ID" value="KAA5395755.1"/>
    <property type="molecule type" value="Genomic_DNA"/>
</dbReference>
<dbReference type="EMBL" id="CP126056">
    <property type="protein sequence ID" value="WHX09520.1"/>
    <property type="molecule type" value="Genomic_DNA"/>
</dbReference>
<dbReference type="InterPro" id="IPR006179">
    <property type="entry name" value="5_nucleotidase/apyrase"/>
</dbReference>
<evidence type="ECO:0000313" key="11">
    <source>
        <dbReference type="EMBL" id="TDA73517.1"/>
    </source>
</evidence>
<dbReference type="Proteomes" id="UP000441162">
    <property type="component" value="Unassembled WGS sequence"/>
</dbReference>
<dbReference type="EMBL" id="VVZA01000014">
    <property type="protein sequence ID" value="KAA5403499.1"/>
    <property type="molecule type" value="Genomic_DNA"/>
</dbReference>
<dbReference type="Proteomes" id="UP000283678">
    <property type="component" value="Unassembled WGS sequence"/>
</dbReference>
<dbReference type="GO" id="GO:0008253">
    <property type="term" value="F:5'-nucleotidase activity"/>
    <property type="evidence" value="ECO:0007669"/>
    <property type="project" value="UniProtKB-EC"/>
</dbReference>
<evidence type="ECO:0000313" key="4">
    <source>
        <dbReference type="EMBL" id="KAA5386322.1"/>
    </source>
</evidence>
<organism evidence="3 18">
    <name type="scientific">Phocaeicola dorei</name>
    <dbReference type="NCBI Taxonomy" id="357276"/>
    <lineage>
        <taxon>Bacteria</taxon>
        <taxon>Pseudomonadati</taxon>
        <taxon>Bacteroidota</taxon>
        <taxon>Bacteroidia</taxon>
        <taxon>Bacteroidales</taxon>
        <taxon>Bacteroidaceae</taxon>
        <taxon>Phocaeicola</taxon>
    </lineage>
</organism>
<dbReference type="eggNOG" id="COG0737">
    <property type="taxonomic scope" value="Bacteria"/>
</dbReference>
<reference evidence="10 13" key="1">
    <citation type="submission" date="2018-08" db="EMBL/GenBank/DDBJ databases">
        <title>A genome reference for cultivated species of the human gut microbiota.</title>
        <authorList>
            <person name="Zou Y."/>
            <person name="Xue W."/>
            <person name="Luo G."/>
        </authorList>
    </citation>
    <scope>NUCLEOTIDE SEQUENCE [LARGE SCALE GENOMIC DNA]</scope>
    <source>
        <strain evidence="10 13">AF14-1AC</strain>
    </source>
</reference>
<evidence type="ECO:0000313" key="6">
    <source>
        <dbReference type="EMBL" id="KAA5403499.1"/>
    </source>
</evidence>
<evidence type="ECO:0000313" key="14">
    <source>
        <dbReference type="Proteomes" id="UP000294527"/>
    </source>
</evidence>
<dbReference type="EMBL" id="JAWDEV010000012">
    <property type="protein sequence ID" value="MDU0272212.1"/>
    <property type="molecule type" value="Genomic_DNA"/>
</dbReference>
<evidence type="ECO:0000313" key="16">
    <source>
        <dbReference type="Proteomes" id="UP000441162"/>
    </source>
</evidence>
<dbReference type="PANTHER" id="PTHR11575">
    <property type="entry name" value="5'-NUCLEOTIDASE-RELATED"/>
    <property type="match status" value="1"/>
</dbReference>
<reference evidence="9 19" key="4">
    <citation type="submission" date="2019-11" db="EMBL/GenBank/DDBJ databases">
        <title>Complete genome sequence of Bacteroides dorei DSM 17855.</title>
        <authorList>
            <person name="Russell J.T."/>
        </authorList>
    </citation>
    <scope>NUCLEOTIDE SEQUENCE [LARGE SCALE GENOMIC DNA]</scope>
    <source>
        <strain evidence="9 19">DSM 17855</strain>
    </source>
</reference>
<feature type="chain" id="PRO_5014216577" evidence="1">
    <location>
        <begin position="32"/>
        <end position="259"/>
    </location>
</feature>
<dbReference type="EMBL" id="CP046176">
    <property type="protein sequence ID" value="QJR77963.1"/>
    <property type="molecule type" value="Genomic_DNA"/>
</dbReference>
<dbReference type="AlphaFoldDB" id="A0A076IUI7"/>
<evidence type="ECO:0000313" key="17">
    <source>
        <dbReference type="Proteomes" id="UP000481616"/>
    </source>
</evidence>
<dbReference type="Proteomes" id="UP000347681">
    <property type="component" value="Unassembled WGS sequence"/>
</dbReference>
<evidence type="ECO:0000313" key="7">
    <source>
        <dbReference type="EMBL" id="MBV3121972.1"/>
    </source>
</evidence>
<evidence type="ECO:0000313" key="9">
    <source>
        <dbReference type="EMBL" id="QJR77963.1"/>
    </source>
</evidence>
<evidence type="ECO:0000313" key="13">
    <source>
        <dbReference type="Proteomes" id="UP000283678"/>
    </source>
</evidence>
<dbReference type="InterPro" id="IPR036907">
    <property type="entry name" value="5'-Nucleotdase_C_sf"/>
</dbReference>
<gene>
    <name evidence="10" type="ORF">DWW04_15305</name>
    <name evidence="11" type="ORF">E1I98_19445</name>
    <name evidence="6" type="ORF">F2Y51_15400</name>
    <name evidence="5" type="ORF">F2Y58_16545</name>
    <name evidence="4" type="ORF">F2Y61_00390</name>
    <name evidence="3" type="ORF">F2Z07_05820</name>
    <name evidence="9" type="ORF">GKD17_17070</name>
    <name evidence="7" type="ORF">KSU80_02045</name>
    <name evidence="12" type="ORF">QNN11_19925</name>
    <name evidence="8" type="ORF">RVH45_20465</name>
</gene>
<reference evidence="11 14" key="3">
    <citation type="journal article" date="2019" name="Nat. Microbiol.">
        <title>Genomic variation and strain-specific functional adaptation in the human gut microbiome during early life.</title>
        <authorList>
            <person name="Vatanen T."/>
            <person name="Plichta D.R."/>
            <person name="Somani J."/>
            <person name="Munch P.C."/>
            <person name="Arthur T.D."/>
            <person name="Hall A.B."/>
            <person name="Rudolf S."/>
            <person name="Oakeley E.J."/>
            <person name="Ke X."/>
            <person name="Young R.A."/>
            <person name="Haiser H.J."/>
            <person name="Kolde R."/>
            <person name="Yassour M."/>
            <person name="Luopajarvi K."/>
            <person name="Siljander H."/>
            <person name="Virtanen S.M."/>
            <person name="Ilonen J."/>
            <person name="Uibo R."/>
            <person name="Tillmann V."/>
            <person name="Mokurov S."/>
            <person name="Dorshakova N."/>
            <person name="Porter J.A."/>
            <person name="McHardy A.C."/>
            <person name="Lahdesmaki H."/>
            <person name="Vlamakis H."/>
            <person name="Huttenhower C."/>
            <person name="Knip M."/>
            <person name="Xavier R.J."/>
        </authorList>
    </citation>
    <scope>NUCLEOTIDE SEQUENCE [LARGE SCALE GENOMIC DNA]</scope>
    <source>
        <strain evidence="11 14">RJX1047</strain>
    </source>
</reference>
<dbReference type="EMBL" id="VVZV01000005">
    <property type="protein sequence ID" value="KAA5322280.1"/>
    <property type="molecule type" value="Genomic_DNA"/>
</dbReference>